<name>A0A5C5XJU7_9PLAN</name>
<dbReference type="AlphaFoldDB" id="A0A5C5XJU7"/>
<evidence type="ECO:0000313" key="1">
    <source>
        <dbReference type="EMBL" id="TWT62623.1"/>
    </source>
</evidence>
<dbReference type="RefSeq" id="WP_146504455.1">
    <property type="nucleotide sequence ID" value="NZ_SJPG01000001.1"/>
</dbReference>
<dbReference type="EMBL" id="SJPG01000001">
    <property type="protein sequence ID" value="TWT62623.1"/>
    <property type="molecule type" value="Genomic_DNA"/>
</dbReference>
<reference evidence="1 2" key="1">
    <citation type="submission" date="2019-02" db="EMBL/GenBank/DDBJ databases">
        <title>Deep-cultivation of Planctomycetes and their phenomic and genomic characterization uncovers novel biology.</title>
        <authorList>
            <person name="Wiegand S."/>
            <person name="Jogler M."/>
            <person name="Boedeker C."/>
            <person name="Pinto D."/>
            <person name="Vollmers J."/>
            <person name="Rivas-Marin E."/>
            <person name="Kohn T."/>
            <person name="Peeters S.H."/>
            <person name="Heuer A."/>
            <person name="Rast P."/>
            <person name="Oberbeckmann S."/>
            <person name="Bunk B."/>
            <person name="Jeske O."/>
            <person name="Meyerdierks A."/>
            <person name="Storesund J.E."/>
            <person name="Kallscheuer N."/>
            <person name="Luecker S."/>
            <person name="Lage O.M."/>
            <person name="Pohl T."/>
            <person name="Merkel B.J."/>
            <person name="Hornburger P."/>
            <person name="Mueller R.-W."/>
            <person name="Bruemmer F."/>
            <person name="Labrenz M."/>
            <person name="Spormann A.M."/>
            <person name="Op Den Camp H."/>
            <person name="Overmann J."/>
            <person name="Amann R."/>
            <person name="Jetten M.S.M."/>
            <person name="Mascher T."/>
            <person name="Medema M.H."/>
            <person name="Devos D.P."/>
            <person name="Kaster A.-K."/>
            <person name="Ovreas L."/>
            <person name="Rohde M."/>
            <person name="Galperin M.Y."/>
            <person name="Jogler C."/>
        </authorList>
    </citation>
    <scope>NUCLEOTIDE SEQUENCE [LARGE SCALE GENOMIC DNA]</scope>
    <source>
        <strain evidence="1 2">Pan54</strain>
    </source>
</reference>
<evidence type="ECO:0000313" key="2">
    <source>
        <dbReference type="Proteomes" id="UP000316095"/>
    </source>
</evidence>
<accession>A0A5C5XJU7</accession>
<organism evidence="1 2">
    <name type="scientific">Rubinisphaera italica</name>
    <dbReference type="NCBI Taxonomy" id="2527969"/>
    <lineage>
        <taxon>Bacteria</taxon>
        <taxon>Pseudomonadati</taxon>
        <taxon>Planctomycetota</taxon>
        <taxon>Planctomycetia</taxon>
        <taxon>Planctomycetales</taxon>
        <taxon>Planctomycetaceae</taxon>
        <taxon>Rubinisphaera</taxon>
    </lineage>
</organism>
<dbReference type="OrthoDB" id="211710at2"/>
<dbReference type="Gene3D" id="2.60.120.430">
    <property type="entry name" value="Galactose-binding lectin"/>
    <property type="match status" value="1"/>
</dbReference>
<keyword evidence="2" id="KW-1185">Reference proteome</keyword>
<comment type="caution">
    <text evidence="1">The sequence shown here is derived from an EMBL/GenBank/DDBJ whole genome shotgun (WGS) entry which is preliminary data.</text>
</comment>
<gene>
    <name evidence="1" type="ORF">Pan54_33660</name>
</gene>
<protein>
    <submittedName>
        <fullName evidence="1">Uncharacterized protein</fullName>
    </submittedName>
</protein>
<dbReference type="Proteomes" id="UP000316095">
    <property type="component" value="Unassembled WGS sequence"/>
</dbReference>
<sequence>MNTAHHFRSHVTLSVAFMAATCLFLLDVTTAYSQKSGSSSKSSRNNAANVTILDQQAEQAHQDFLETSADLAREYEDLGELEKAKGILQQMLKLAPDLKQVKDKIDSLEEARIAGNEAILEVDASQSWIPANVGVTKGNTIRFESNGEFRMLVNQTVGPDGVASKDVKTDLAAGVPLGALMGLIVDAKGKSSDPFSIGKSGEMKSPQDGQLFVRVNVPPQSKCIGKIKLRVTGDIIVPKSETSSRR</sequence>
<proteinExistence type="predicted"/>